<dbReference type="Pfam" id="PF13649">
    <property type="entry name" value="Methyltransf_25"/>
    <property type="match status" value="1"/>
</dbReference>
<dbReference type="GO" id="GO:0008168">
    <property type="term" value="F:methyltransferase activity"/>
    <property type="evidence" value="ECO:0007669"/>
    <property type="project" value="UniProtKB-KW"/>
</dbReference>
<protein>
    <submittedName>
        <fullName evidence="5">Methyltransferase domain-containing protein</fullName>
    </submittedName>
</protein>
<dbReference type="InterPro" id="IPR029063">
    <property type="entry name" value="SAM-dependent_MTases_sf"/>
</dbReference>
<dbReference type="RefSeq" id="WP_172991257.1">
    <property type="nucleotide sequence ID" value="NZ_CP054038.1"/>
</dbReference>
<keyword evidence="3" id="KW-0949">S-adenosyl-L-methionine</keyword>
<dbReference type="PANTHER" id="PTHR43464:SF19">
    <property type="entry name" value="UBIQUINONE BIOSYNTHESIS O-METHYLTRANSFERASE, MITOCHONDRIAL"/>
    <property type="match status" value="1"/>
</dbReference>
<proteinExistence type="predicted"/>
<evidence type="ECO:0000259" key="4">
    <source>
        <dbReference type="Pfam" id="PF13649"/>
    </source>
</evidence>
<keyword evidence="2 5" id="KW-0808">Transferase</keyword>
<dbReference type="EMBL" id="CP054038">
    <property type="protein sequence ID" value="QKJ20832.1"/>
    <property type="molecule type" value="Genomic_DNA"/>
</dbReference>
<dbReference type="SUPFAM" id="SSF53335">
    <property type="entry name" value="S-adenosyl-L-methionine-dependent methyltransferases"/>
    <property type="match status" value="1"/>
</dbReference>
<evidence type="ECO:0000256" key="2">
    <source>
        <dbReference type="ARBA" id="ARBA00022679"/>
    </source>
</evidence>
<dbReference type="InterPro" id="IPR041698">
    <property type="entry name" value="Methyltransf_25"/>
</dbReference>
<dbReference type="CDD" id="cd02440">
    <property type="entry name" value="AdoMet_MTases"/>
    <property type="match status" value="1"/>
</dbReference>
<reference evidence="5 6" key="1">
    <citation type="submission" date="2020-05" db="EMBL/GenBank/DDBJ databases">
        <title>Strain PA2F3 complete genome.</title>
        <authorList>
            <person name="Kim Y.-S."/>
            <person name="Kim S.-J."/>
            <person name="Jung H.-k."/>
            <person name="Kim S.-E."/>
            <person name="Kim K.-H."/>
        </authorList>
    </citation>
    <scope>NUCLEOTIDE SEQUENCE [LARGE SCALE GENOMIC DNA]</scope>
    <source>
        <strain evidence="5 6">PA2F3</strain>
    </source>
</reference>
<evidence type="ECO:0000256" key="1">
    <source>
        <dbReference type="ARBA" id="ARBA00022603"/>
    </source>
</evidence>
<evidence type="ECO:0000313" key="5">
    <source>
        <dbReference type="EMBL" id="QKJ20832.1"/>
    </source>
</evidence>
<dbReference type="PANTHER" id="PTHR43464">
    <property type="entry name" value="METHYLTRANSFERASE"/>
    <property type="match status" value="1"/>
</dbReference>
<feature type="domain" description="Methyltransferase" evidence="4">
    <location>
        <begin position="62"/>
        <end position="156"/>
    </location>
</feature>
<dbReference type="NCBIfam" id="NF004851">
    <property type="entry name" value="PRK06202.1"/>
    <property type="match status" value="1"/>
</dbReference>
<gene>
    <name evidence="5" type="ORF">HQM25_16675</name>
</gene>
<organism evidence="5 6">
    <name type="scientific">Microbacterium hominis</name>
    <dbReference type="NCBI Taxonomy" id="162426"/>
    <lineage>
        <taxon>Bacteria</taxon>
        <taxon>Bacillati</taxon>
        <taxon>Actinomycetota</taxon>
        <taxon>Actinomycetes</taxon>
        <taxon>Micrococcales</taxon>
        <taxon>Microbacteriaceae</taxon>
        <taxon>Microbacterium</taxon>
    </lineage>
</organism>
<dbReference type="Gene3D" id="3.40.50.150">
    <property type="entry name" value="Vaccinia Virus protein VP39"/>
    <property type="match status" value="1"/>
</dbReference>
<keyword evidence="1 5" id="KW-0489">Methyltransferase</keyword>
<dbReference type="Proteomes" id="UP000502498">
    <property type="component" value="Chromosome"/>
</dbReference>
<dbReference type="GO" id="GO:0032259">
    <property type="term" value="P:methylation"/>
    <property type="evidence" value="ECO:0007669"/>
    <property type="project" value="UniProtKB-KW"/>
</dbReference>
<accession>A0A7D4Q3A5</accession>
<name>A0A7D4Q3A5_9MICO</name>
<sequence>MSLTARDESLVELMDDPACDPVRLAATLRRFTVVNRLVSGWGTVYRTTLGPSLAGLGRPARVLDLGSGGGDVVVRLAARARRDGLDVHWTGAEPDERAHRVALARGADDAIEFRCDDAAALLRAGESFDAVISNHVLHHLGPELPAFAAASRALSRGLVLHSDIARGRLAYTLYSAGAAPLAPGTFLLTDGLRSIRRSFTPAELQAALGQDDPGAWRVARPVPFRLLAVAGRGAGVGAEPESAAGASG</sequence>
<evidence type="ECO:0000256" key="3">
    <source>
        <dbReference type="ARBA" id="ARBA00022691"/>
    </source>
</evidence>
<dbReference type="AlphaFoldDB" id="A0A7D4Q3A5"/>
<evidence type="ECO:0000313" key="6">
    <source>
        <dbReference type="Proteomes" id="UP000502498"/>
    </source>
</evidence>